<evidence type="ECO:0000256" key="1">
    <source>
        <dbReference type="SAM" id="MobiDB-lite"/>
    </source>
</evidence>
<feature type="region of interest" description="Disordered" evidence="1">
    <location>
        <begin position="1"/>
        <end position="31"/>
    </location>
</feature>
<evidence type="ECO:0000313" key="2">
    <source>
        <dbReference type="EMBL" id="BFO14334.1"/>
    </source>
</evidence>
<feature type="compositionally biased region" description="Polar residues" evidence="1">
    <location>
        <begin position="12"/>
        <end position="28"/>
    </location>
</feature>
<dbReference type="AlphaFoldDB" id="A0AAT9HA81"/>
<accession>A0AAT9HA81</accession>
<sequence length="68" mass="6812">MATAPADASPIEVSSGTPATDSPASAMTTVAPAKTTALPAVALARATDSTTGIPAASWPRWRDTMNRA</sequence>
<protein>
    <submittedName>
        <fullName evidence="2">Uncharacterized protein</fullName>
    </submittedName>
</protein>
<proteinExistence type="predicted"/>
<gene>
    <name evidence="2" type="ORF">SHKM778_07220</name>
</gene>
<reference evidence="2" key="1">
    <citation type="submission" date="2024-06" db="EMBL/GenBank/DDBJ databases">
        <authorList>
            <consortium name="consrtm"/>
            <person name="Uemura M."/>
            <person name="Terahara T."/>
        </authorList>
    </citation>
    <scope>NUCLEOTIDE SEQUENCE</scope>
    <source>
        <strain evidence="2">KM77-8</strain>
    </source>
</reference>
<feature type="region of interest" description="Disordered" evidence="1">
    <location>
        <begin position="46"/>
        <end position="68"/>
    </location>
</feature>
<dbReference type="EMBL" id="AP035768">
    <property type="protein sequence ID" value="BFO14334.1"/>
    <property type="molecule type" value="Genomic_DNA"/>
</dbReference>
<organism evidence="2">
    <name type="scientific">Streptomyces haneummycinicus</name>
    <dbReference type="NCBI Taxonomy" id="3074435"/>
    <lineage>
        <taxon>Bacteria</taxon>
        <taxon>Bacillati</taxon>
        <taxon>Actinomycetota</taxon>
        <taxon>Actinomycetes</taxon>
        <taxon>Kitasatosporales</taxon>
        <taxon>Streptomycetaceae</taxon>
        <taxon>Streptomyces</taxon>
    </lineage>
</organism>
<reference evidence="2" key="2">
    <citation type="submission" date="2024-07" db="EMBL/GenBank/DDBJ databases">
        <title>Streptomyces haneummycinica sp. nov., a new antibiotic-producing actinobacterium isolated from marine sediment.</title>
        <authorList>
            <person name="Uemura M."/>
            <person name="Hamada M."/>
            <person name="Hirano S."/>
            <person name="Kobayashi K."/>
            <person name="Ohshiro T."/>
            <person name="Kobayashi T."/>
            <person name="Terahara T."/>
        </authorList>
    </citation>
    <scope>NUCLEOTIDE SEQUENCE</scope>
    <source>
        <strain evidence="2">KM77-8</strain>
    </source>
</reference>
<name>A0AAT9HA81_9ACTN</name>